<reference evidence="5" key="1">
    <citation type="submission" date="2020-05" db="UniProtKB">
        <authorList>
            <consortium name="EnsemblMetazoa"/>
        </authorList>
    </citation>
    <scope>IDENTIFICATION</scope>
    <source>
        <strain evidence="5">BB02</strain>
    </source>
</reference>
<dbReference type="Pfam" id="PF00053">
    <property type="entry name" value="EGF_laminin"/>
    <property type="match status" value="1"/>
</dbReference>
<dbReference type="VEuPathDB" id="VectorBase:BGLB037914"/>
<evidence type="ECO:0000256" key="2">
    <source>
        <dbReference type="SAM" id="MobiDB-lite"/>
    </source>
</evidence>
<dbReference type="PROSITE" id="PS01248">
    <property type="entry name" value="EGF_LAM_1"/>
    <property type="match status" value="1"/>
</dbReference>
<feature type="compositionally biased region" description="Low complexity" evidence="2">
    <location>
        <begin position="280"/>
        <end position="291"/>
    </location>
</feature>
<dbReference type="VEuPathDB" id="VectorBase:BGLAX_028901"/>
<dbReference type="Gene3D" id="2.170.300.10">
    <property type="entry name" value="Tie2 ligand-binding domain superfamily"/>
    <property type="match status" value="1"/>
</dbReference>
<dbReference type="PANTHER" id="PTHR24043">
    <property type="entry name" value="SCAVENGER RECEPTOR CLASS F"/>
    <property type="match status" value="1"/>
</dbReference>
<sequence length="291" mass="32011">MECSGGYYGINCSDKCSDRCLNSLCNKTFGQCLACHAGFIGDDCNTICSPGTYGNHCDSNCSSHCLNNCNNIDGQCSPCKPGYQNLHCDQECIPKKYGPGCSLNCSFNCRDNLCDPVSGRCYQCPSDRYGDFCDECEIGYYGILCENNCSVHCERSRCNRLDGSCSSCTPGYMGPKCDQDSDNDSNGMSSETFFGIGFGSCAGLGLLLALIYCLVRRKRKSMIKQHANLETHVYNTPDTESNTQSTDRRLSAQVLGIKRYESVTEAEEAPYVPHASKQKNYVNNENNNKMS</sequence>
<evidence type="ECO:0000313" key="5">
    <source>
        <dbReference type="EnsemblMetazoa" id="BGLB037914-PA"/>
    </source>
</evidence>
<dbReference type="SUPFAM" id="SSF57184">
    <property type="entry name" value="Growth factor receptor domain"/>
    <property type="match status" value="1"/>
</dbReference>
<organism evidence="5 6">
    <name type="scientific">Biomphalaria glabrata</name>
    <name type="common">Bloodfluke planorb</name>
    <name type="synonym">Freshwater snail</name>
    <dbReference type="NCBI Taxonomy" id="6526"/>
    <lineage>
        <taxon>Eukaryota</taxon>
        <taxon>Metazoa</taxon>
        <taxon>Spiralia</taxon>
        <taxon>Lophotrochozoa</taxon>
        <taxon>Mollusca</taxon>
        <taxon>Gastropoda</taxon>
        <taxon>Heterobranchia</taxon>
        <taxon>Euthyneura</taxon>
        <taxon>Panpulmonata</taxon>
        <taxon>Hygrophila</taxon>
        <taxon>Lymnaeoidea</taxon>
        <taxon>Planorbidae</taxon>
        <taxon>Biomphalaria</taxon>
    </lineage>
</organism>
<dbReference type="EnsemblMetazoa" id="BGLB037914-RA">
    <property type="protein sequence ID" value="BGLB037914-PA"/>
    <property type="gene ID" value="BGLB037914"/>
</dbReference>
<dbReference type="GO" id="GO:0005044">
    <property type="term" value="F:scavenger receptor activity"/>
    <property type="evidence" value="ECO:0007669"/>
    <property type="project" value="InterPro"/>
</dbReference>
<feature type="region of interest" description="Disordered" evidence="2">
    <location>
        <begin position="267"/>
        <end position="291"/>
    </location>
</feature>
<proteinExistence type="predicted"/>
<accession>A0A2C9M397</accession>
<name>A0A2C9M397_BIOGL</name>
<dbReference type="Proteomes" id="UP000076420">
    <property type="component" value="Unassembled WGS sequence"/>
</dbReference>
<evidence type="ECO:0000256" key="1">
    <source>
        <dbReference type="ARBA" id="ARBA00022536"/>
    </source>
</evidence>
<dbReference type="SMART" id="SM00181">
    <property type="entry name" value="EGF"/>
    <property type="match status" value="4"/>
</dbReference>
<evidence type="ECO:0000256" key="3">
    <source>
        <dbReference type="SAM" id="Phobius"/>
    </source>
</evidence>
<keyword evidence="3" id="KW-0472">Membrane</keyword>
<dbReference type="InterPro" id="IPR042635">
    <property type="entry name" value="MEGF10/SREC1/2-like"/>
</dbReference>
<gene>
    <name evidence="5" type="primary">106072811</name>
</gene>
<dbReference type="InterPro" id="IPR000742">
    <property type="entry name" value="EGF"/>
</dbReference>
<keyword evidence="1" id="KW-0245">EGF-like domain</keyword>
<dbReference type="KEGG" id="bgt:106072811"/>
<evidence type="ECO:0000259" key="4">
    <source>
        <dbReference type="PROSITE" id="PS01248"/>
    </source>
</evidence>
<protein>
    <recommendedName>
        <fullName evidence="4">Laminin EGF-like domain-containing protein</fullName>
    </recommendedName>
</protein>
<keyword evidence="3" id="KW-0812">Transmembrane</keyword>
<keyword evidence="3" id="KW-1133">Transmembrane helix</keyword>
<dbReference type="AlphaFoldDB" id="A0A2C9M397"/>
<dbReference type="InterPro" id="IPR002049">
    <property type="entry name" value="LE_dom"/>
</dbReference>
<feature type="transmembrane region" description="Helical" evidence="3">
    <location>
        <begin position="193"/>
        <end position="215"/>
    </location>
</feature>
<dbReference type="InterPro" id="IPR009030">
    <property type="entry name" value="Growth_fac_rcpt_cys_sf"/>
</dbReference>
<evidence type="ECO:0000313" key="6">
    <source>
        <dbReference type="Proteomes" id="UP000076420"/>
    </source>
</evidence>
<feature type="domain" description="Laminin EGF-like" evidence="4">
    <location>
        <begin position="121"/>
        <end position="153"/>
    </location>
</feature>